<evidence type="ECO:0000313" key="3">
    <source>
        <dbReference type="Proteomes" id="UP001066276"/>
    </source>
</evidence>
<feature type="compositionally biased region" description="Low complexity" evidence="1">
    <location>
        <begin position="10"/>
        <end position="21"/>
    </location>
</feature>
<proteinExistence type="predicted"/>
<name>A0AAV7M8R3_PLEWA</name>
<evidence type="ECO:0000256" key="1">
    <source>
        <dbReference type="SAM" id="MobiDB-lite"/>
    </source>
</evidence>
<reference evidence="2" key="1">
    <citation type="journal article" date="2022" name="bioRxiv">
        <title>Sequencing and chromosome-scale assembly of the giantPleurodeles waltlgenome.</title>
        <authorList>
            <person name="Brown T."/>
            <person name="Elewa A."/>
            <person name="Iarovenko S."/>
            <person name="Subramanian E."/>
            <person name="Araus A.J."/>
            <person name="Petzold A."/>
            <person name="Susuki M."/>
            <person name="Suzuki K.-i.T."/>
            <person name="Hayashi T."/>
            <person name="Toyoda A."/>
            <person name="Oliveira C."/>
            <person name="Osipova E."/>
            <person name="Leigh N.D."/>
            <person name="Simon A."/>
            <person name="Yun M.H."/>
        </authorList>
    </citation>
    <scope>NUCLEOTIDE SEQUENCE</scope>
    <source>
        <strain evidence="2">20211129_DDA</strain>
        <tissue evidence="2">Liver</tissue>
    </source>
</reference>
<protein>
    <submittedName>
        <fullName evidence="2">Uncharacterized protein</fullName>
    </submittedName>
</protein>
<organism evidence="2 3">
    <name type="scientific">Pleurodeles waltl</name>
    <name type="common">Iberian ribbed newt</name>
    <dbReference type="NCBI Taxonomy" id="8319"/>
    <lineage>
        <taxon>Eukaryota</taxon>
        <taxon>Metazoa</taxon>
        <taxon>Chordata</taxon>
        <taxon>Craniata</taxon>
        <taxon>Vertebrata</taxon>
        <taxon>Euteleostomi</taxon>
        <taxon>Amphibia</taxon>
        <taxon>Batrachia</taxon>
        <taxon>Caudata</taxon>
        <taxon>Salamandroidea</taxon>
        <taxon>Salamandridae</taxon>
        <taxon>Pleurodelinae</taxon>
        <taxon>Pleurodeles</taxon>
    </lineage>
</organism>
<gene>
    <name evidence="2" type="ORF">NDU88_002631</name>
</gene>
<feature type="region of interest" description="Disordered" evidence="1">
    <location>
        <begin position="1"/>
        <end position="61"/>
    </location>
</feature>
<accession>A0AAV7M8R3</accession>
<dbReference type="AlphaFoldDB" id="A0AAV7M8R3"/>
<keyword evidence="3" id="KW-1185">Reference proteome</keyword>
<dbReference type="CDD" id="cd09275">
    <property type="entry name" value="RNase_HI_RT_DIRS1"/>
    <property type="match status" value="1"/>
</dbReference>
<comment type="caution">
    <text evidence="2">The sequence shown here is derived from an EMBL/GenBank/DDBJ whole genome shotgun (WGS) entry which is preliminary data.</text>
</comment>
<dbReference type="Proteomes" id="UP001066276">
    <property type="component" value="Chromosome 10"/>
</dbReference>
<evidence type="ECO:0000313" key="2">
    <source>
        <dbReference type="EMBL" id="KAJ1097513.1"/>
    </source>
</evidence>
<dbReference type="EMBL" id="JANPWB010000014">
    <property type="protein sequence ID" value="KAJ1097513.1"/>
    <property type="molecule type" value="Genomic_DNA"/>
</dbReference>
<sequence>MRGPEVDSLAWAGAPPASPGEEAGRQARPPRHRKEDQGTLSVSKDAAAHNENSGRGGMRPSKVVEGGGFLSAVGESGQVGEDVVRFLGVLQRDPNSSVASVRMGRSDLFRCVRGVGIRNLLAGKILRRGMATGVARGRGQYSLFGAVSFGGCGVCVGPWLIHKRVLFRVDNMAVVQVINRQSAREAQVLQLLRVFVLECLRRDIYFRARHVPG</sequence>